<evidence type="ECO:0000256" key="1">
    <source>
        <dbReference type="SAM" id="MobiDB-lite"/>
    </source>
</evidence>
<evidence type="ECO:0000313" key="3">
    <source>
        <dbReference type="Proteomes" id="UP001595665"/>
    </source>
</evidence>
<evidence type="ECO:0000313" key="2">
    <source>
        <dbReference type="EMBL" id="MFC3457539.1"/>
    </source>
</evidence>
<dbReference type="RefSeq" id="WP_379733844.1">
    <property type="nucleotide sequence ID" value="NZ_JBHRVV010000001.1"/>
</dbReference>
<comment type="caution">
    <text evidence="2">The sequence shown here is derived from an EMBL/GenBank/DDBJ whole genome shotgun (WGS) entry which is preliminary data.</text>
</comment>
<dbReference type="Proteomes" id="UP001595665">
    <property type="component" value="Unassembled WGS sequence"/>
</dbReference>
<dbReference type="InterPro" id="IPR027417">
    <property type="entry name" value="P-loop_NTPase"/>
</dbReference>
<organism evidence="2 3">
    <name type="scientific">Massilia haematophila</name>
    <dbReference type="NCBI Taxonomy" id="457923"/>
    <lineage>
        <taxon>Bacteria</taxon>
        <taxon>Pseudomonadati</taxon>
        <taxon>Pseudomonadota</taxon>
        <taxon>Betaproteobacteria</taxon>
        <taxon>Burkholderiales</taxon>
        <taxon>Oxalobacteraceae</taxon>
        <taxon>Telluria group</taxon>
        <taxon>Massilia</taxon>
    </lineage>
</organism>
<evidence type="ECO:0008006" key="4">
    <source>
        <dbReference type="Google" id="ProtNLM"/>
    </source>
</evidence>
<sequence length="446" mass="50284">MKIEEVFGVSKDPVLSYIERAAVDDALAVALSQSRQIIIYGSSKQGKTALMQRHLPEGNRVTVHCGPTHTAESLYRSILRQQKVEIVTDKSTETNRESSASISAKFTAMLPWVGGGEAETKGEQKAGASRTDNRKCVEFDLGVAQDIGELLLQVNGQSKFYVLENFHYLTEEVQRQLAFDLRTFEEMGLRFVILGVWRERNRLVQYNGDLQDRIAEVPVEPWHQSDFERIVKAGEPVLNVQFSDLVKAVIFEEAHGSVAIVQELLRKTCEKAGVNETSPVPVQIDSLDHVKDAIEEKVQEYSARHIRSLESIAAGSRSRRSTEEFVALYLPYYFVLVMVHQTYRELSEGIERKDLQTLIKERHPAPANVRTSDVSGMLKRLAALQASAKIVPPLFDFDPGTRRVKVVDSTLYFFIDNCDPEQVMDEIPLPSQNPEDDFDILPSDDD</sequence>
<gene>
    <name evidence="2" type="ORF">ACFOPH_04675</name>
</gene>
<dbReference type="EMBL" id="JBHRVV010000001">
    <property type="protein sequence ID" value="MFC3457539.1"/>
    <property type="molecule type" value="Genomic_DNA"/>
</dbReference>
<feature type="region of interest" description="Disordered" evidence="1">
    <location>
        <begin position="427"/>
        <end position="446"/>
    </location>
</feature>
<dbReference type="SUPFAM" id="SSF52540">
    <property type="entry name" value="P-loop containing nucleoside triphosphate hydrolases"/>
    <property type="match status" value="1"/>
</dbReference>
<keyword evidence="3" id="KW-1185">Reference proteome</keyword>
<reference evidence="3" key="1">
    <citation type="journal article" date="2019" name="Int. J. Syst. Evol. Microbiol.">
        <title>The Global Catalogue of Microorganisms (GCM) 10K type strain sequencing project: providing services to taxonomists for standard genome sequencing and annotation.</title>
        <authorList>
            <consortium name="The Broad Institute Genomics Platform"/>
            <consortium name="The Broad Institute Genome Sequencing Center for Infectious Disease"/>
            <person name="Wu L."/>
            <person name="Ma J."/>
        </authorList>
    </citation>
    <scope>NUCLEOTIDE SEQUENCE [LARGE SCALE GENOMIC DNA]</scope>
    <source>
        <strain evidence="3">CCM 7480</strain>
    </source>
</reference>
<feature type="compositionally biased region" description="Acidic residues" evidence="1">
    <location>
        <begin position="434"/>
        <end position="446"/>
    </location>
</feature>
<accession>A0ABV7PED8</accession>
<name>A0ABV7PED8_9BURK</name>
<proteinExistence type="predicted"/>
<protein>
    <recommendedName>
        <fullName evidence="4">ATP-binding protein</fullName>
    </recommendedName>
</protein>